<feature type="non-terminal residue" evidence="1">
    <location>
        <position position="114"/>
    </location>
</feature>
<organism evidence="1">
    <name type="scientific">marine metagenome</name>
    <dbReference type="NCBI Taxonomy" id="408172"/>
    <lineage>
        <taxon>unclassified sequences</taxon>
        <taxon>metagenomes</taxon>
        <taxon>ecological metagenomes</taxon>
    </lineage>
</organism>
<name>A0A382DSU6_9ZZZZ</name>
<dbReference type="EMBL" id="UINC01040935">
    <property type="protein sequence ID" value="SVB41500.1"/>
    <property type="molecule type" value="Genomic_DNA"/>
</dbReference>
<dbReference type="AlphaFoldDB" id="A0A382DSU6"/>
<gene>
    <name evidence="1" type="ORF">METZ01_LOCUS194354</name>
</gene>
<evidence type="ECO:0000313" key="1">
    <source>
        <dbReference type="EMBL" id="SVB41500.1"/>
    </source>
</evidence>
<proteinExistence type="predicted"/>
<reference evidence="1" key="1">
    <citation type="submission" date="2018-05" db="EMBL/GenBank/DDBJ databases">
        <authorList>
            <person name="Lanie J.A."/>
            <person name="Ng W.-L."/>
            <person name="Kazmierczak K.M."/>
            <person name="Andrzejewski T.M."/>
            <person name="Davidsen T.M."/>
            <person name="Wayne K.J."/>
            <person name="Tettelin H."/>
            <person name="Glass J.I."/>
            <person name="Rusch D."/>
            <person name="Podicherti R."/>
            <person name="Tsui H.-C.T."/>
            <person name="Winkler M.E."/>
        </authorList>
    </citation>
    <scope>NUCLEOTIDE SEQUENCE</scope>
</reference>
<accession>A0A382DSU6</accession>
<protein>
    <submittedName>
        <fullName evidence="1">Uncharacterized protein</fullName>
    </submittedName>
</protein>
<sequence length="114" mass="12693">MALSRSRRIVFSAAVAVLCLLSVSMASSQTLHRFGQSVQPIYEGFERNSDGTYTLWFGYLNRNYDETPNVPIGINNSFQVAEGVQTAGPIDQSLILVDSGPLDRGQPTYFYPRR</sequence>